<evidence type="ECO:0000313" key="5">
    <source>
        <dbReference type="Proteomes" id="UP001187531"/>
    </source>
</evidence>
<keyword evidence="2" id="KW-0378">Hydrolase</keyword>
<dbReference type="GO" id="GO:0030246">
    <property type="term" value="F:carbohydrate binding"/>
    <property type="evidence" value="ECO:0007669"/>
    <property type="project" value="InterPro"/>
</dbReference>
<comment type="caution">
    <text evidence="4">The sequence shown here is derived from an EMBL/GenBank/DDBJ whole genome shotgun (WGS) entry which is preliminary data.</text>
</comment>
<feature type="domain" description="Glycoside hydrolase family 31 TIM barrel" evidence="3">
    <location>
        <begin position="209"/>
        <end position="513"/>
    </location>
</feature>
<dbReference type="AlphaFoldDB" id="A0AA88LAB7"/>
<dbReference type="Gene3D" id="3.20.20.80">
    <property type="entry name" value="Glycosidases"/>
    <property type="match status" value="1"/>
</dbReference>
<feature type="non-terminal residue" evidence="4">
    <location>
        <position position="1"/>
    </location>
</feature>
<dbReference type="SUPFAM" id="SSF51445">
    <property type="entry name" value="(Trans)glycosidases"/>
    <property type="match status" value="1"/>
</dbReference>
<evidence type="ECO:0000256" key="2">
    <source>
        <dbReference type="RuleBase" id="RU361185"/>
    </source>
</evidence>
<dbReference type="InterPro" id="IPR052990">
    <property type="entry name" value="Sulfoquinovosidase_GH31"/>
</dbReference>
<dbReference type="InterPro" id="IPR000322">
    <property type="entry name" value="Glyco_hydro_31_TIM"/>
</dbReference>
<dbReference type="PANTHER" id="PTHR46959">
    <property type="entry name" value="SULFOQUINOVOSIDASE"/>
    <property type="match status" value="1"/>
</dbReference>
<dbReference type="Gene3D" id="2.60.40.1760">
    <property type="entry name" value="glycosyl hydrolase (family 31)"/>
    <property type="match status" value="1"/>
</dbReference>
<gene>
    <name evidence="4" type="ORF">QYM36_008609</name>
</gene>
<dbReference type="GO" id="GO:0005975">
    <property type="term" value="P:carbohydrate metabolic process"/>
    <property type="evidence" value="ECO:0007669"/>
    <property type="project" value="InterPro"/>
</dbReference>
<dbReference type="SUPFAM" id="SSF74650">
    <property type="entry name" value="Galactose mutarotase-like"/>
    <property type="match status" value="1"/>
</dbReference>
<sequence length="530" mass="59455">MQCKIEEYVVTRNETGILVLTGTAPSCENNPMVTVTYEEGLNKAIELSAKAADDGNWNRIWFSFEKSSPEEVIYGGGEQFTLNLAGRNWPIWVREQGVGRDPDNPITGIMDAAEPGSGGAYHTTYYPLPTFLTSGGFAFVGSMNKYSELQFNTSTYNTVYAHGNEIVGTIFQEESIVNLVKKISSLYRVPPPLPTWTDEGAIIAVQGGTERMLQVLRNCQAEGVQVSGLWIQDWSGKVETSFGYRVFWNWQWNETLYPGLDTVVEDLIAENVKVNVYINPYLNIEGNLFREADSRGFLLLDSSGQSYVQDFGGFFAGTVDLFYEPAVEWYIGVITRNILDLKFGGFMADFAEYTPLDAQTRNESMALLSGEERHNLLPAFWAKTVRLALDRAGLDGEVIAWMRSGYRESQDYQVMVWTGDQNVDWSVGDGFPTVIPAALNLGMSGFGLSHSDIGGYTTFEIILNRSQELLLRWAEHSAFSPLMRTHEGNKPTLNAQVYDNQESLRVFAKMTKVFKALSPYRRFVINELND</sequence>
<dbReference type="InterPro" id="IPR011013">
    <property type="entry name" value="Gal_mutarotase_sf_dom"/>
</dbReference>
<dbReference type="InterPro" id="IPR017853">
    <property type="entry name" value="GH"/>
</dbReference>
<proteinExistence type="inferred from homology"/>
<dbReference type="PANTHER" id="PTHR46959:SF2">
    <property type="entry name" value="SULFOQUINOVOSIDASE"/>
    <property type="match status" value="1"/>
</dbReference>
<comment type="similarity">
    <text evidence="1 2">Belongs to the glycosyl hydrolase 31 family.</text>
</comment>
<evidence type="ECO:0000259" key="3">
    <source>
        <dbReference type="Pfam" id="PF01055"/>
    </source>
</evidence>
<evidence type="ECO:0000256" key="1">
    <source>
        <dbReference type="ARBA" id="ARBA00007806"/>
    </source>
</evidence>
<dbReference type="GO" id="GO:0090599">
    <property type="term" value="F:alpha-glucosidase activity"/>
    <property type="evidence" value="ECO:0007669"/>
    <property type="project" value="UniProtKB-ARBA"/>
</dbReference>
<organism evidence="4 5">
    <name type="scientific">Artemia franciscana</name>
    <name type="common">Brine shrimp</name>
    <name type="synonym">Artemia sanfranciscana</name>
    <dbReference type="NCBI Taxonomy" id="6661"/>
    <lineage>
        <taxon>Eukaryota</taxon>
        <taxon>Metazoa</taxon>
        <taxon>Ecdysozoa</taxon>
        <taxon>Arthropoda</taxon>
        <taxon>Crustacea</taxon>
        <taxon>Branchiopoda</taxon>
        <taxon>Anostraca</taxon>
        <taxon>Artemiidae</taxon>
        <taxon>Artemia</taxon>
    </lineage>
</organism>
<accession>A0AA88LAB7</accession>
<reference evidence="4" key="1">
    <citation type="submission" date="2023-07" db="EMBL/GenBank/DDBJ databases">
        <title>Chromosome-level genome assembly of Artemia franciscana.</title>
        <authorList>
            <person name="Jo E."/>
        </authorList>
    </citation>
    <scope>NUCLEOTIDE SEQUENCE</scope>
    <source>
        <tissue evidence="4">Whole body</tissue>
    </source>
</reference>
<dbReference type="Pfam" id="PF01055">
    <property type="entry name" value="Glyco_hydro_31_2nd"/>
    <property type="match status" value="1"/>
</dbReference>
<dbReference type="Proteomes" id="UP001187531">
    <property type="component" value="Unassembled WGS sequence"/>
</dbReference>
<dbReference type="InterPro" id="IPR044112">
    <property type="entry name" value="YihQ_TIM-like"/>
</dbReference>
<keyword evidence="5" id="KW-1185">Reference proteome</keyword>
<keyword evidence="2" id="KW-0326">Glycosidase</keyword>
<dbReference type="NCBIfam" id="NF007746">
    <property type="entry name" value="PRK10426.1"/>
    <property type="match status" value="1"/>
</dbReference>
<protein>
    <recommendedName>
        <fullName evidence="3">Glycoside hydrolase family 31 TIM barrel domain-containing protein</fullName>
    </recommendedName>
</protein>
<dbReference type="CDD" id="cd06594">
    <property type="entry name" value="GH31_glucosidase_YihQ"/>
    <property type="match status" value="1"/>
</dbReference>
<name>A0AA88LAB7_ARTSF</name>
<evidence type="ECO:0000313" key="4">
    <source>
        <dbReference type="EMBL" id="KAK2714075.1"/>
    </source>
</evidence>
<dbReference type="EMBL" id="JAVRJZ010000013">
    <property type="protein sequence ID" value="KAK2714075.1"/>
    <property type="molecule type" value="Genomic_DNA"/>
</dbReference>
<dbReference type="CDD" id="cd14752">
    <property type="entry name" value="GH31_N"/>
    <property type="match status" value="1"/>
</dbReference>